<evidence type="ECO:0000256" key="5">
    <source>
        <dbReference type="ARBA" id="ARBA00022741"/>
    </source>
</evidence>
<dbReference type="AlphaFoldDB" id="A0A2R6RGB4"/>
<evidence type="ECO:0000259" key="12">
    <source>
        <dbReference type="PROSITE" id="PS50011"/>
    </source>
</evidence>
<evidence type="ECO:0000256" key="11">
    <source>
        <dbReference type="SAM" id="MobiDB-lite"/>
    </source>
</evidence>
<dbReference type="InterPro" id="IPR011009">
    <property type="entry name" value="Kinase-like_dom_sf"/>
</dbReference>
<organism evidence="13 14">
    <name type="scientific">Actinidia chinensis var. chinensis</name>
    <name type="common">Chinese soft-hair kiwi</name>
    <dbReference type="NCBI Taxonomy" id="1590841"/>
    <lineage>
        <taxon>Eukaryota</taxon>
        <taxon>Viridiplantae</taxon>
        <taxon>Streptophyta</taxon>
        <taxon>Embryophyta</taxon>
        <taxon>Tracheophyta</taxon>
        <taxon>Spermatophyta</taxon>
        <taxon>Magnoliopsida</taxon>
        <taxon>eudicotyledons</taxon>
        <taxon>Gunneridae</taxon>
        <taxon>Pentapetalae</taxon>
        <taxon>asterids</taxon>
        <taxon>Ericales</taxon>
        <taxon>Actinidiaceae</taxon>
        <taxon>Actinidia</taxon>
    </lineage>
</organism>
<dbReference type="InterPro" id="IPR001245">
    <property type="entry name" value="Ser-Thr/Tyr_kinase_cat_dom"/>
</dbReference>
<evidence type="ECO:0000256" key="1">
    <source>
        <dbReference type="ARBA" id="ARBA00010507"/>
    </source>
</evidence>
<dbReference type="Gene3D" id="1.10.510.10">
    <property type="entry name" value="Transferase(Phosphotransferase) domain 1"/>
    <property type="match status" value="1"/>
</dbReference>
<comment type="catalytic activity">
    <reaction evidence="8">
        <text>L-threonyl-[protein] + ATP = O-phospho-L-threonyl-[protein] + ADP + H(+)</text>
        <dbReference type="Rhea" id="RHEA:46608"/>
        <dbReference type="Rhea" id="RHEA-COMP:11060"/>
        <dbReference type="Rhea" id="RHEA-COMP:11605"/>
        <dbReference type="ChEBI" id="CHEBI:15378"/>
        <dbReference type="ChEBI" id="CHEBI:30013"/>
        <dbReference type="ChEBI" id="CHEBI:30616"/>
        <dbReference type="ChEBI" id="CHEBI:61977"/>
        <dbReference type="ChEBI" id="CHEBI:456216"/>
        <dbReference type="EC" id="2.7.11.1"/>
    </reaction>
</comment>
<name>A0A2R6RGB4_ACTCC</name>
<dbReference type="PANTHER" id="PTHR23257">
    <property type="entry name" value="SERINE-THREONINE PROTEIN KINASE"/>
    <property type="match status" value="1"/>
</dbReference>
<keyword evidence="3" id="KW-0723">Serine/threonine-protein kinase</keyword>
<dbReference type="SUPFAM" id="SSF56112">
    <property type="entry name" value="Protein kinase-like (PK-like)"/>
    <property type="match status" value="1"/>
</dbReference>
<dbReference type="InterPro" id="IPR017441">
    <property type="entry name" value="Protein_kinase_ATP_BS"/>
</dbReference>
<dbReference type="Pfam" id="PF14381">
    <property type="entry name" value="EDR1_CTR1_ARMC3_pept"/>
    <property type="match status" value="1"/>
</dbReference>
<dbReference type="PROSITE" id="PS00108">
    <property type="entry name" value="PROTEIN_KINASE_ST"/>
    <property type="match status" value="1"/>
</dbReference>
<evidence type="ECO:0000256" key="7">
    <source>
        <dbReference type="ARBA" id="ARBA00022840"/>
    </source>
</evidence>
<dbReference type="EC" id="2.7.11.1" evidence="2"/>
<dbReference type="GO" id="GO:0005524">
    <property type="term" value="F:ATP binding"/>
    <property type="evidence" value="ECO:0007669"/>
    <property type="project" value="UniProtKB-UniRule"/>
</dbReference>
<accession>A0A2R6RGB4</accession>
<keyword evidence="5 10" id="KW-0547">Nucleotide-binding</keyword>
<feature type="domain" description="Protein kinase" evidence="12">
    <location>
        <begin position="528"/>
        <end position="783"/>
    </location>
</feature>
<dbReference type="OMA" id="MCEATEH"/>
<protein>
    <recommendedName>
        <fullName evidence="2">non-specific serine/threonine protein kinase</fullName>
        <ecNumber evidence="2">2.7.11.1</ecNumber>
    </recommendedName>
</protein>
<dbReference type="InterPro" id="IPR050167">
    <property type="entry name" value="Ser_Thr_protein_kinase"/>
</dbReference>
<dbReference type="Pfam" id="PF07714">
    <property type="entry name" value="PK_Tyr_Ser-Thr"/>
    <property type="match status" value="1"/>
</dbReference>
<dbReference type="OrthoDB" id="339325at2759"/>
<dbReference type="InterPro" id="IPR055164">
    <property type="entry name" value="EDR1/CTR1/ARMC3-like_pept-like"/>
</dbReference>
<evidence type="ECO:0000313" key="14">
    <source>
        <dbReference type="Proteomes" id="UP000241394"/>
    </source>
</evidence>
<feature type="binding site" evidence="10">
    <location>
        <position position="555"/>
    </location>
    <ligand>
        <name>ATP</name>
        <dbReference type="ChEBI" id="CHEBI:30616"/>
    </ligand>
</feature>
<dbReference type="InterPro" id="IPR000719">
    <property type="entry name" value="Prot_kinase_dom"/>
</dbReference>
<feature type="region of interest" description="Disordered" evidence="11">
    <location>
        <begin position="362"/>
        <end position="386"/>
    </location>
</feature>
<evidence type="ECO:0000313" key="13">
    <source>
        <dbReference type="EMBL" id="PSS29057.1"/>
    </source>
</evidence>
<reference evidence="13 14" key="1">
    <citation type="submission" date="2017-07" db="EMBL/GenBank/DDBJ databases">
        <title>An improved, manually edited Actinidia chinensis var. chinensis (kiwifruit) genome highlights the challenges associated with draft genomes and gene prediction in plants.</title>
        <authorList>
            <person name="Pilkington S."/>
            <person name="Crowhurst R."/>
            <person name="Hilario E."/>
            <person name="Nardozza S."/>
            <person name="Fraser L."/>
            <person name="Peng Y."/>
            <person name="Gunaseelan K."/>
            <person name="Simpson R."/>
            <person name="Tahir J."/>
            <person name="Deroles S."/>
            <person name="Templeton K."/>
            <person name="Luo Z."/>
            <person name="Davy M."/>
            <person name="Cheng C."/>
            <person name="Mcneilage M."/>
            <person name="Scaglione D."/>
            <person name="Liu Y."/>
            <person name="Zhang Q."/>
            <person name="Datson P."/>
            <person name="De Silva N."/>
            <person name="Gardiner S."/>
            <person name="Bassett H."/>
            <person name="Chagne D."/>
            <person name="Mccallum J."/>
            <person name="Dzierzon H."/>
            <person name="Deng C."/>
            <person name="Wang Y.-Y."/>
            <person name="Barron N."/>
            <person name="Manako K."/>
            <person name="Bowen J."/>
            <person name="Foster T."/>
            <person name="Erridge Z."/>
            <person name="Tiffin H."/>
            <person name="Waite C."/>
            <person name="Davies K."/>
            <person name="Grierson E."/>
            <person name="Laing W."/>
            <person name="Kirk R."/>
            <person name="Chen X."/>
            <person name="Wood M."/>
            <person name="Montefiori M."/>
            <person name="Brummell D."/>
            <person name="Schwinn K."/>
            <person name="Catanach A."/>
            <person name="Fullerton C."/>
            <person name="Li D."/>
            <person name="Meiyalaghan S."/>
            <person name="Nieuwenhuizen N."/>
            <person name="Read N."/>
            <person name="Prakash R."/>
            <person name="Hunter D."/>
            <person name="Zhang H."/>
            <person name="Mckenzie M."/>
            <person name="Knabel M."/>
            <person name="Harris A."/>
            <person name="Allan A."/>
            <person name="Chen A."/>
            <person name="Janssen B."/>
            <person name="Plunkett B."/>
            <person name="Dwamena C."/>
            <person name="Voogd C."/>
            <person name="Leif D."/>
            <person name="Lafferty D."/>
            <person name="Souleyre E."/>
            <person name="Varkonyi-Gasic E."/>
            <person name="Gambi F."/>
            <person name="Hanley J."/>
            <person name="Yao J.-L."/>
            <person name="Cheung J."/>
            <person name="David K."/>
            <person name="Warren B."/>
            <person name="Marsh K."/>
            <person name="Snowden K."/>
            <person name="Lin-Wang K."/>
            <person name="Brian L."/>
            <person name="Martinez-Sanchez M."/>
            <person name="Wang M."/>
            <person name="Ileperuma N."/>
            <person name="Macnee N."/>
            <person name="Campin R."/>
            <person name="Mcatee P."/>
            <person name="Drummond R."/>
            <person name="Espley R."/>
            <person name="Ireland H."/>
            <person name="Wu R."/>
            <person name="Atkinson R."/>
            <person name="Karunairetnam S."/>
            <person name="Bulley S."/>
            <person name="Chunkath S."/>
            <person name="Hanley Z."/>
            <person name="Storey R."/>
            <person name="Thrimawithana A."/>
            <person name="Thomson S."/>
            <person name="David C."/>
            <person name="Testolin R."/>
        </authorList>
    </citation>
    <scope>NUCLEOTIDE SEQUENCE [LARGE SCALE GENOMIC DNA]</scope>
    <source>
        <strain evidence="14">cv. Red5</strain>
        <tissue evidence="13">Young leaf</tissue>
    </source>
</reference>
<dbReference type="GO" id="GO:0005737">
    <property type="term" value="C:cytoplasm"/>
    <property type="evidence" value="ECO:0007669"/>
    <property type="project" value="TreeGrafter"/>
</dbReference>
<dbReference type="Proteomes" id="UP000241394">
    <property type="component" value="Chromosome LG6"/>
</dbReference>
<dbReference type="Gene3D" id="3.30.200.20">
    <property type="entry name" value="Phosphorylase Kinase, domain 1"/>
    <property type="match status" value="1"/>
</dbReference>
<comment type="similarity">
    <text evidence="1">Belongs to the protein kinase superfamily. TKL Ser/Thr protein kinase family. RAF subfamily.</text>
</comment>
<keyword evidence="7 10" id="KW-0067">ATP-binding</keyword>
<evidence type="ECO:0000256" key="8">
    <source>
        <dbReference type="ARBA" id="ARBA00047899"/>
    </source>
</evidence>
<evidence type="ECO:0000256" key="2">
    <source>
        <dbReference type="ARBA" id="ARBA00012513"/>
    </source>
</evidence>
<dbReference type="STRING" id="1590841.A0A2R6RGB4"/>
<evidence type="ECO:0000256" key="3">
    <source>
        <dbReference type="ARBA" id="ARBA00022527"/>
    </source>
</evidence>
<dbReference type="Gramene" id="PSS29057">
    <property type="protein sequence ID" value="PSS29057"/>
    <property type="gene ID" value="CEY00_Acc06554"/>
</dbReference>
<proteinExistence type="inferred from homology"/>
<dbReference type="FunFam" id="3.30.200.20:FF:000060">
    <property type="entry name" value="Serine/threonine-protein kinase isoform 1"/>
    <property type="match status" value="1"/>
</dbReference>
<keyword evidence="14" id="KW-1185">Reference proteome</keyword>
<dbReference type="InParanoid" id="A0A2R6RGB4"/>
<dbReference type="GO" id="GO:0007165">
    <property type="term" value="P:signal transduction"/>
    <property type="evidence" value="ECO:0007669"/>
    <property type="project" value="TreeGrafter"/>
</dbReference>
<dbReference type="CDD" id="cd13999">
    <property type="entry name" value="STKc_MAP3K-like"/>
    <property type="match status" value="1"/>
</dbReference>
<evidence type="ECO:0000256" key="4">
    <source>
        <dbReference type="ARBA" id="ARBA00022679"/>
    </source>
</evidence>
<dbReference type="PROSITE" id="PS00107">
    <property type="entry name" value="PROTEIN_KINASE_ATP"/>
    <property type="match status" value="1"/>
</dbReference>
<feature type="compositionally biased region" description="Low complexity" evidence="11">
    <location>
        <begin position="367"/>
        <end position="377"/>
    </location>
</feature>
<reference evidence="14" key="2">
    <citation type="journal article" date="2018" name="BMC Genomics">
        <title>A manually annotated Actinidia chinensis var. chinensis (kiwifruit) genome highlights the challenges associated with draft genomes and gene prediction in plants.</title>
        <authorList>
            <person name="Pilkington S.M."/>
            <person name="Crowhurst R."/>
            <person name="Hilario E."/>
            <person name="Nardozza S."/>
            <person name="Fraser L."/>
            <person name="Peng Y."/>
            <person name="Gunaseelan K."/>
            <person name="Simpson R."/>
            <person name="Tahir J."/>
            <person name="Deroles S.C."/>
            <person name="Templeton K."/>
            <person name="Luo Z."/>
            <person name="Davy M."/>
            <person name="Cheng C."/>
            <person name="McNeilage M."/>
            <person name="Scaglione D."/>
            <person name="Liu Y."/>
            <person name="Zhang Q."/>
            <person name="Datson P."/>
            <person name="De Silva N."/>
            <person name="Gardiner S.E."/>
            <person name="Bassett H."/>
            <person name="Chagne D."/>
            <person name="McCallum J."/>
            <person name="Dzierzon H."/>
            <person name="Deng C."/>
            <person name="Wang Y.Y."/>
            <person name="Barron L."/>
            <person name="Manako K."/>
            <person name="Bowen J."/>
            <person name="Foster T.M."/>
            <person name="Erridge Z.A."/>
            <person name="Tiffin H."/>
            <person name="Waite C.N."/>
            <person name="Davies K.M."/>
            <person name="Grierson E.P."/>
            <person name="Laing W.A."/>
            <person name="Kirk R."/>
            <person name="Chen X."/>
            <person name="Wood M."/>
            <person name="Montefiori M."/>
            <person name="Brummell D.A."/>
            <person name="Schwinn K.E."/>
            <person name="Catanach A."/>
            <person name="Fullerton C."/>
            <person name="Li D."/>
            <person name="Meiyalaghan S."/>
            <person name="Nieuwenhuizen N."/>
            <person name="Read N."/>
            <person name="Prakash R."/>
            <person name="Hunter D."/>
            <person name="Zhang H."/>
            <person name="McKenzie M."/>
            <person name="Knabel M."/>
            <person name="Harris A."/>
            <person name="Allan A.C."/>
            <person name="Gleave A."/>
            <person name="Chen A."/>
            <person name="Janssen B.J."/>
            <person name="Plunkett B."/>
            <person name="Ampomah-Dwamena C."/>
            <person name="Voogd C."/>
            <person name="Leif D."/>
            <person name="Lafferty D."/>
            <person name="Souleyre E.J.F."/>
            <person name="Varkonyi-Gasic E."/>
            <person name="Gambi F."/>
            <person name="Hanley J."/>
            <person name="Yao J.L."/>
            <person name="Cheung J."/>
            <person name="David K.M."/>
            <person name="Warren B."/>
            <person name="Marsh K."/>
            <person name="Snowden K.C."/>
            <person name="Lin-Wang K."/>
            <person name="Brian L."/>
            <person name="Martinez-Sanchez M."/>
            <person name="Wang M."/>
            <person name="Ileperuma N."/>
            <person name="Macnee N."/>
            <person name="Campin R."/>
            <person name="McAtee P."/>
            <person name="Drummond R.S.M."/>
            <person name="Espley R.V."/>
            <person name="Ireland H.S."/>
            <person name="Wu R."/>
            <person name="Atkinson R.G."/>
            <person name="Karunairetnam S."/>
            <person name="Bulley S."/>
            <person name="Chunkath S."/>
            <person name="Hanley Z."/>
            <person name="Storey R."/>
            <person name="Thrimawithana A.H."/>
            <person name="Thomson S."/>
            <person name="David C."/>
            <person name="Testolin R."/>
            <person name="Huang H."/>
            <person name="Hellens R.P."/>
            <person name="Schaffer R.J."/>
        </authorList>
    </citation>
    <scope>NUCLEOTIDE SEQUENCE [LARGE SCALE GENOMIC DNA]</scope>
    <source>
        <strain evidence="14">cv. Red5</strain>
    </source>
</reference>
<comment type="caution">
    <text evidence="13">The sequence shown here is derived from an EMBL/GenBank/DDBJ whole genome shotgun (WGS) entry which is preliminary data.</text>
</comment>
<evidence type="ECO:0000256" key="10">
    <source>
        <dbReference type="PROSITE-ProRule" id="PRU10141"/>
    </source>
</evidence>
<dbReference type="EMBL" id="NKQK01000006">
    <property type="protein sequence ID" value="PSS29057.1"/>
    <property type="molecule type" value="Genomic_DNA"/>
</dbReference>
<feature type="region of interest" description="Disordered" evidence="11">
    <location>
        <begin position="1"/>
        <end position="21"/>
    </location>
</feature>
<keyword evidence="4" id="KW-0808">Transferase</keyword>
<evidence type="ECO:0000256" key="6">
    <source>
        <dbReference type="ARBA" id="ARBA00022777"/>
    </source>
</evidence>
<dbReference type="GO" id="GO:0004674">
    <property type="term" value="F:protein serine/threonine kinase activity"/>
    <property type="evidence" value="ECO:0007669"/>
    <property type="project" value="UniProtKB-KW"/>
</dbReference>
<sequence>MFLEMEATRDNAGPTGQGPSHNAWWPSNFMERLRTVSLFSSEEAVNSKETSSGKKIEGLASHRASQILWATGQLSEPIPNGFYSVVLDRRFKEFFDTIPSLDELYALGSEGLRAYVILVDADKDKKLSMLKQLIATLVRGLNSNPPAVVKKIAGLVSDFYKRPNSDISAVKASLEEVSPALDNQGVKMLCQIRHGTCHARAILFKVLADSVGLDSRLMVGLPRDGVMERTDSYKHMSVIVEMNSAELLVDIVRFPGQLIPCSTKAIFLYHTYAGAESDSADNDSCDSPREPNSPLCGFSERIGFEGSSHSEPNIANAFWLRSQKKVIEEQLKASSSPEHPLLKLHGRSILSSHKHSFREYRTGVAASRSTGSSPSGTRGRRRRSISITPEIGDDIVRAVRAMNEILKQNRISREQVEACHFCSTSEENNNPDPPERVPNFNPDDLDETSGEKSAAHYFHRKQMGPQKAISLPSSPNQSGRNVSTMCEATEHAESVVMTSSWNKVPETSKIFDKLLLPFQEWNINFSELTVGSRVGIGFFGEVFRGIWNGTDVAIKVFVVQDLTVENVEDFCNEIYILSRLRHPNVILFLGACTKPPQLSMVTEYMEMGSLYHLIHASGQRKRLNWRRRLKMLCDICRGLMCIHRMKIAHRDLKSANCLVDKHWTVKICDFGLSRVLTTTPMRDPSSAGTPEWMAPELVRNEPFTEKCDIFSLGVIIWELCTLNRPWEGIPSIQVVYAVANDGMRLEIPEGPLGKIISDCWAEPDDRPSCEEVLSRLLSCNYAVC</sequence>
<dbReference type="InterPro" id="IPR008271">
    <property type="entry name" value="Ser/Thr_kinase_AS"/>
</dbReference>
<gene>
    <name evidence="13" type="ORF">CEY00_Acc06554</name>
</gene>
<dbReference type="PROSITE" id="PS50011">
    <property type="entry name" value="PROTEIN_KINASE_DOM"/>
    <property type="match status" value="1"/>
</dbReference>
<comment type="catalytic activity">
    <reaction evidence="9">
        <text>L-seryl-[protein] + ATP = O-phospho-L-seryl-[protein] + ADP + H(+)</text>
        <dbReference type="Rhea" id="RHEA:17989"/>
        <dbReference type="Rhea" id="RHEA-COMP:9863"/>
        <dbReference type="Rhea" id="RHEA-COMP:11604"/>
        <dbReference type="ChEBI" id="CHEBI:15378"/>
        <dbReference type="ChEBI" id="CHEBI:29999"/>
        <dbReference type="ChEBI" id="CHEBI:30616"/>
        <dbReference type="ChEBI" id="CHEBI:83421"/>
        <dbReference type="ChEBI" id="CHEBI:456216"/>
        <dbReference type="EC" id="2.7.11.1"/>
    </reaction>
</comment>
<dbReference type="SMART" id="SM00220">
    <property type="entry name" value="S_TKc"/>
    <property type="match status" value="1"/>
</dbReference>
<evidence type="ECO:0000256" key="9">
    <source>
        <dbReference type="ARBA" id="ARBA00048679"/>
    </source>
</evidence>
<dbReference type="PANTHER" id="PTHR23257:SF821">
    <property type="entry name" value="ATP BINDING PROTEIN"/>
    <property type="match status" value="1"/>
</dbReference>
<keyword evidence="6 13" id="KW-0418">Kinase</keyword>